<keyword evidence="2" id="KW-0812">Transmembrane</keyword>
<reference evidence="4 5" key="1">
    <citation type="submission" date="2014-06" db="EMBL/GenBank/DDBJ databases">
        <title>Evolutionary Origins and Diversification of the Mycorrhizal Mutualists.</title>
        <authorList>
            <consortium name="DOE Joint Genome Institute"/>
            <consortium name="Mycorrhizal Genomics Consortium"/>
            <person name="Kohler A."/>
            <person name="Kuo A."/>
            <person name="Nagy L.G."/>
            <person name="Floudas D."/>
            <person name="Copeland A."/>
            <person name="Barry K.W."/>
            <person name="Cichocki N."/>
            <person name="Veneault-Fourrey C."/>
            <person name="LaButti K."/>
            <person name="Lindquist E.A."/>
            <person name="Lipzen A."/>
            <person name="Lundell T."/>
            <person name="Morin E."/>
            <person name="Murat C."/>
            <person name="Riley R."/>
            <person name="Ohm R."/>
            <person name="Sun H."/>
            <person name="Tunlid A."/>
            <person name="Henrissat B."/>
            <person name="Grigoriev I.V."/>
            <person name="Hibbett D.S."/>
            <person name="Martin F."/>
        </authorList>
    </citation>
    <scope>NUCLEOTIDE SEQUENCE [LARGE SCALE GENOMIC DNA]</scope>
    <source>
        <strain evidence="4 5">SS14</strain>
    </source>
</reference>
<evidence type="ECO:0000313" key="4">
    <source>
        <dbReference type="EMBL" id="KIJ32172.1"/>
    </source>
</evidence>
<gene>
    <name evidence="4" type="ORF">M422DRAFT_70710</name>
</gene>
<dbReference type="EMBL" id="KN837231">
    <property type="protein sequence ID" value="KIJ32172.1"/>
    <property type="molecule type" value="Genomic_DNA"/>
</dbReference>
<proteinExistence type="predicted"/>
<feature type="signal peptide" evidence="3">
    <location>
        <begin position="1"/>
        <end position="23"/>
    </location>
</feature>
<feature type="compositionally biased region" description="Low complexity" evidence="1">
    <location>
        <begin position="293"/>
        <end position="309"/>
    </location>
</feature>
<feature type="region of interest" description="Disordered" evidence="1">
    <location>
        <begin position="266"/>
        <end position="314"/>
    </location>
</feature>
<sequence>MISGRHTISFYLSLFCLLVQVTSHEVTSHGIRKIIDNSDPQIHYDKLWHPLYLPQSNLSTMAIHGTGNATIKFQGIRIAVYGEVVSGNSDPNKRPNISFVIDGNSTNFISVASEWSYISPVFQNGSHIFTLVVDEPHDSDSDSGTIVLDHLVVTVNSSSTSNGMPKIAHEVVAGISLGVIGSLSTIGIVLWLLWKNRHRVSFPKRSPTTQDIYRYERRQLPLTSSNFKAEKDFSQFSYGRSTRTSSSSYTAASPLIGSFHTASQFPAGSSVWGSSTGSRGYTERKGYTGTAISSKMTSDSRSTTSTRSRNAAGSDTSLIIPRMWDNKALPSSFIIESPPSAKLRPKLPTNECECATCQSPSDRRSHHEL</sequence>
<keyword evidence="3" id="KW-0732">Signal</keyword>
<organism evidence="4 5">
    <name type="scientific">Sphaerobolus stellatus (strain SS14)</name>
    <dbReference type="NCBI Taxonomy" id="990650"/>
    <lineage>
        <taxon>Eukaryota</taxon>
        <taxon>Fungi</taxon>
        <taxon>Dikarya</taxon>
        <taxon>Basidiomycota</taxon>
        <taxon>Agaricomycotina</taxon>
        <taxon>Agaricomycetes</taxon>
        <taxon>Phallomycetidae</taxon>
        <taxon>Geastrales</taxon>
        <taxon>Sphaerobolaceae</taxon>
        <taxon>Sphaerobolus</taxon>
    </lineage>
</organism>
<feature type="transmembrane region" description="Helical" evidence="2">
    <location>
        <begin position="171"/>
        <end position="194"/>
    </location>
</feature>
<evidence type="ECO:0000313" key="5">
    <source>
        <dbReference type="Proteomes" id="UP000054279"/>
    </source>
</evidence>
<keyword evidence="5" id="KW-1185">Reference proteome</keyword>
<evidence type="ECO:0000256" key="2">
    <source>
        <dbReference type="SAM" id="Phobius"/>
    </source>
</evidence>
<evidence type="ECO:0000256" key="3">
    <source>
        <dbReference type="SAM" id="SignalP"/>
    </source>
</evidence>
<feature type="chain" id="PRO_5002214466" evidence="3">
    <location>
        <begin position="24"/>
        <end position="369"/>
    </location>
</feature>
<dbReference type="Proteomes" id="UP000054279">
    <property type="component" value="Unassembled WGS sequence"/>
</dbReference>
<accession>A0A0C9USH9</accession>
<name>A0A0C9USH9_SPHS4</name>
<feature type="compositionally biased region" description="Polar residues" evidence="1">
    <location>
        <begin position="266"/>
        <end position="279"/>
    </location>
</feature>
<keyword evidence="2" id="KW-1133">Transmembrane helix</keyword>
<protein>
    <submittedName>
        <fullName evidence="4">Uncharacterized protein</fullName>
    </submittedName>
</protein>
<evidence type="ECO:0000256" key="1">
    <source>
        <dbReference type="SAM" id="MobiDB-lite"/>
    </source>
</evidence>
<dbReference type="HOGENOM" id="CLU_750415_0_0_1"/>
<keyword evidence="2" id="KW-0472">Membrane</keyword>
<dbReference type="AlphaFoldDB" id="A0A0C9USH9"/>